<dbReference type="Pfam" id="PF04096">
    <property type="entry name" value="Nucleoporin2"/>
    <property type="match status" value="1"/>
</dbReference>
<dbReference type="PANTHER" id="PTHR23198">
    <property type="entry name" value="NUCLEOPORIN"/>
    <property type="match status" value="1"/>
</dbReference>
<dbReference type="SUPFAM" id="SSF82215">
    <property type="entry name" value="C-terminal autoproteolytic domain of nucleoporin nup98"/>
    <property type="match status" value="1"/>
</dbReference>
<keyword evidence="10" id="KW-0539">Nucleus</keyword>
<feature type="compositionally biased region" description="Gly residues" evidence="11">
    <location>
        <begin position="559"/>
        <end position="569"/>
    </location>
</feature>
<dbReference type="Proteomes" id="UP001320420">
    <property type="component" value="Unassembled WGS sequence"/>
</dbReference>
<dbReference type="InterPro" id="IPR025574">
    <property type="entry name" value="Nucleoporin_FG_rpt"/>
</dbReference>
<dbReference type="GO" id="GO:0006606">
    <property type="term" value="P:protein import into nucleus"/>
    <property type="evidence" value="ECO:0007669"/>
    <property type="project" value="TreeGrafter"/>
</dbReference>
<feature type="region of interest" description="Disordered" evidence="11">
    <location>
        <begin position="41"/>
        <end position="60"/>
    </location>
</feature>
<feature type="compositionally biased region" description="Low complexity" evidence="11">
    <location>
        <begin position="570"/>
        <end position="581"/>
    </location>
</feature>
<evidence type="ECO:0000256" key="7">
    <source>
        <dbReference type="ARBA" id="ARBA00022927"/>
    </source>
</evidence>
<feature type="compositionally biased region" description="Low complexity" evidence="11">
    <location>
        <begin position="625"/>
        <end position="641"/>
    </location>
</feature>
<evidence type="ECO:0000313" key="13">
    <source>
        <dbReference type="EMBL" id="KAK7753149.1"/>
    </source>
</evidence>
<keyword evidence="8" id="KW-0811">Translocation</keyword>
<gene>
    <name evidence="13" type="ORF">SLS62_004882</name>
</gene>
<protein>
    <recommendedName>
        <fullName evidence="12">Peptidase S59 domain-containing protein</fullName>
    </recommendedName>
</protein>
<evidence type="ECO:0000256" key="4">
    <source>
        <dbReference type="ARBA" id="ARBA00022737"/>
    </source>
</evidence>
<feature type="region of interest" description="Disordered" evidence="11">
    <location>
        <begin position="809"/>
        <end position="890"/>
    </location>
</feature>
<evidence type="ECO:0000256" key="5">
    <source>
        <dbReference type="ARBA" id="ARBA00022813"/>
    </source>
</evidence>
<feature type="compositionally biased region" description="Gly residues" evidence="11">
    <location>
        <begin position="298"/>
        <end position="313"/>
    </location>
</feature>
<feature type="compositionally biased region" description="Basic and acidic residues" evidence="11">
    <location>
        <begin position="1102"/>
        <end position="1114"/>
    </location>
</feature>
<dbReference type="PROSITE" id="PS51434">
    <property type="entry name" value="NUP_C"/>
    <property type="match status" value="1"/>
</dbReference>
<feature type="region of interest" description="Disordered" evidence="11">
    <location>
        <begin position="1093"/>
        <end position="1176"/>
    </location>
</feature>
<evidence type="ECO:0000256" key="10">
    <source>
        <dbReference type="ARBA" id="ARBA00023242"/>
    </source>
</evidence>
<evidence type="ECO:0000256" key="11">
    <source>
        <dbReference type="SAM" id="MobiDB-lite"/>
    </source>
</evidence>
<evidence type="ECO:0000256" key="6">
    <source>
        <dbReference type="ARBA" id="ARBA00022816"/>
    </source>
</evidence>
<keyword evidence="9" id="KW-0906">Nuclear pore complex</keyword>
<organism evidence="13 14">
    <name type="scientific">Diatrype stigma</name>
    <dbReference type="NCBI Taxonomy" id="117547"/>
    <lineage>
        <taxon>Eukaryota</taxon>
        <taxon>Fungi</taxon>
        <taxon>Dikarya</taxon>
        <taxon>Ascomycota</taxon>
        <taxon>Pezizomycotina</taxon>
        <taxon>Sordariomycetes</taxon>
        <taxon>Xylariomycetidae</taxon>
        <taxon>Xylariales</taxon>
        <taxon>Diatrypaceae</taxon>
        <taxon>Diatrype</taxon>
    </lineage>
</organism>
<keyword evidence="6" id="KW-0509">mRNA transport</keyword>
<comment type="subcellular location">
    <subcellularLocation>
        <location evidence="1">Nucleus</location>
        <location evidence="1">Nuclear pore complex</location>
    </subcellularLocation>
</comment>
<evidence type="ECO:0000256" key="1">
    <source>
        <dbReference type="ARBA" id="ARBA00004567"/>
    </source>
</evidence>
<evidence type="ECO:0000256" key="3">
    <source>
        <dbReference type="ARBA" id="ARBA00022448"/>
    </source>
</evidence>
<dbReference type="GO" id="GO:0008139">
    <property type="term" value="F:nuclear localization sequence binding"/>
    <property type="evidence" value="ECO:0007669"/>
    <property type="project" value="TreeGrafter"/>
</dbReference>
<sequence>MSTFGGGFGGGSPFGGNNANTNTNSAFGGFGATSSTPAAGGFGSTNTSTPGFGAPNTTGGGLFGSGTSAFGGGASGSNTGFGATGGSAFGAKPAFGGTSTSTGGGGLFGGATTSTSGTGFGGGFGANNTAASTSSPFGGGSTGGLFGSTPASKPAFGASPSNTGGGLFGGSSATTNTTGGFGFGGASNASASTALGGPVGDPPGTANVTNFQPLVEKESATSNAQNSFQNILFQDPYKKWSAEELRLADYAQGRRYGGTSGGAFGVGSGFGSFGTNNTTTNNQSSNAFGAAPSTTTNTGGGLFGGGSSSGTGFGQTNTTGGFGSGGGGLFGQNKPAAATGGGLFGNTTASQPAQSGGVFGSTPASGFGTTGTGFGSTNTNTGSSMFGNAANNQPKSGFSFGTSNTNNNTTGTGFGGGTSGFGSGTTNTGGGGLFGNNSSSTPAQGTGGGLFGNSTPQPSTGSAFGGGGSAFGGQAQQTGGGLFGNNNQQKPAAPGLFGSSNTGGSTGGGGLFAPSTNTSNPFGQQQNTNQAGGGLFGNKPATGTSSLFGNTGAAQNTNTGGGGLFGGLGQNNQNQQQQQQQPGGGLFSSLNQNQQKPSMFGQSTQPTNGGLFGNQNSQQQSSLWGGSTMQQQQPQSTMGSSLFGNSQANQGLSQSLTASVNDPSAYGTSLFGNLGTGEIANPGPLATPVGRRQPKRASVLPIYKLNPASASRYATPQKRGYGLSYSTYGTPNSPSSTTSTPGTMSQSLLGSSSLSRSLSKSISSNSLRRNFNTEDSLLNPGAFSSSTGSRLYGNNSVKKLVINRDLRPDLFSTPTRDKGLLDTPNGSSKLRKRVSFDTTNVETIENGEASNDSNKTPPSAEELGYIRPTRSANGANGSTSNSPTTVEPEQVKGNELAVVHEEEVASPPAKNPADGPVDTAPGDYWMSPSRDEIMEMNRVQRQKVTDFTVGRINVGSVRFKVPVDLTSIDLDNLVDTIVILEPRTATVYPQAAKKPPVGKGLNVPAQIVLDNAWPRGTKNKGAPSVAKHVKRLQRIEGTQFESYNPETGEWTFSVEHFTTYGLDDSEDEDGVTIEPQASADLPTVSVLKHDDRVPVFTQTREPSSDRNNEHRDDVLSSLPNLRSLPGSFDAEDSYDSDISREMAETSGKPSFLAKRSTGSTSKALVPVEQEESDDEYAMSEVNDNASASLGQHLAVEQEDDSPDNSQLDLVQETPAGIMRARMRAIKGAETPRKVQVTAGDDWADMLTKTISPAKRDRALLKSLREADKYHIADETAQDRSPAKKRVVPDGRGFATSIDLMNSLFEKAKMPAESLQSSVRAKGVKWPYKRTTKHLDDSNMDPQERAWHNTMRPTWGPNGTLVFAANPSEAAFGRSSRTTERNGLMMVMKGGVVSESQDIRIAKFTNEMAAKAIDAHTKLTQIELVDNVPTVKMNPTASLRDFSIGASGKNPAEEHESLVWELASVLFDQVKIPTDMYDDAETQEKLRRDNLSRFWEHMVDEPTSKAIAMAGSHEEKALSALSGHRIAEACKHLLDGKDFRLATLVALIGTSDEIKKDMREQVKEWQDASVLSEFSQPIRALYEMLSGNVCACEGMKGSIENRMDSFLISHRFGFNWQQALGMRLWYATPADGSIADAVARYREDVEQDKELPPRPWFVENGIKSIWNDSNQDQREDLLWGLLRLYSEEEVDLEAILRPENSQLSPLDYRLCWQLGQALTSTGKVSFRENAVEKADAATISFAAQLTNEGSWLEATFILLHLTDPDARSKAIQEHLCRHAGLIAGEQSSSFRKLAGDFKIPTQWIWHAKALFMRSVKKDPTAEVQCLLRSQSFADAHRTFVKEVAPLAIIERDYDALADVLQQFEGRHTQVPDWNVGGEIYKAFLQLMGYERRREQPPTTLVNNLLEGLPAMHGNTPEAGIIEYAALTDMASEVAKVVASMAKAGQMRPERILHLPLTEDVLLRHSRDLAWSHYTSVMAGQ</sequence>
<feature type="compositionally biased region" description="Polar residues" evidence="11">
    <location>
        <begin position="588"/>
        <end position="624"/>
    </location>
</feature>
<keyword evidence="3" id="KW-0813">Transport</keyword>
<dbReference type="GO" id="GO:0044614">
    <property type="term" value="C:nuclear pore cytoplasmic filaments"/>
    <property type="evidence" value="ECO:0007669"/>
    <property type="project" value="TreeGrafter"/>
</dbReference>
<feature type="compositionally biased region" description="Low complexity" evidence="11">
    <location>
        <begin position="871"/>
        <end position="885"/>
    </location>
</feature>
<feature type="compositionally biased region" description="Gly residues" evidence="11">
    <location>
        <begin position="412"/>
        <end position="434"/>
    </location>
</feature>
<dbReference type="InterPro" id="IPR036903">
    <property type="entry name" value="Nup98_auto-Pept-S59_dom_sf"/>
</dbReference>
<dbReference type="InterPro" id="IPR021967">
    <property type="entry name" value="Nup98_C"/>
</dbReference>
<dbReference type="Pfam" id="PF13634">
    <property type="entry name" value="Nucleoporin_FG"/>
    <property type="match status" value="5"/>
</dbReference>
<dbReference type="GO" id="GO:0051028">
    <property type="term" value="P:mRNA transport"/>
    <property type="evidence" value="ECO:0007669"/>
    <property type="project" value="UniProtKB-KW"/>
</dbReference>
<dbReference type="GO" id="GO:0017056">
    <property type="term" value="F:structural constituent of nuclear pore"/>
    <property type="evidence" value="ECO:0007669"/>
    <property type="project" value="InterPro"/>
</dbReference>
<keyword evidence="5" id="KW-0068">Autocatalytic cleavage</keyword>
<proteinExistence type="inferred from homology"/>
<dbReference type="FunFam" id="3.30.1610.10:FF:000003">
    <property type="entry name" value="Nucleoporin SONB, putative"/>
    <property type="match status" value="1"/>
</dbReference>
<reference evidence="13 14" key="1">
    <citation type="submission" date="2024-02" db="EMBL/GenBank/DDBJ databases">
        <title>De novo assembly and annotation of 12 fungi associated with fruit tree decline syndrome in Ontario, Canada.</title>
        <authorList>
            <person name="Sulman M."/>
            <person name="Ellouze W."/>
            <person name="Ilyukhin E."/>
        </authorList>
    </citation>
    <scope>NUCLEOTIDE SEQUENCE [LARGE SCALE GENOMIC DNA]</scope>
    <source>
        <strain evidence="13 14">M11/M66-122</strain>
    </source>
</reference>
<dbReference type="PANTHER" id="PTHR23198:SF6">
    <property type="entry name" value="NUCLEAR PORE COMPLEX PROTEIN NUP98-NUP96"/>
    <property type="match status" value="1"/>
</dbReference>
<dbReference type="InterPro" id="IPR037665">
    <property type="entry name" value="Nucleoporin_S59-like"/>
</dbReference>
<feature type="compositionally biased region" description="Low complexity" evidence="11">
    <location>
        <begin position="549"/>
        <end position="558"/>
    </location>
</feature>
<evidence type="ECO:0000259" key="12">
    <source>
        <dbReference type="PROSITE" id="PS51434"/>
    </source>
</evidence>
<evidence type="ECO:0000256" key="9">
    <source>
        <dbReference type="ARBA" id="ARBA00023132"/>
    </source>
</evidence>
<dbReference type="GO" id="GO:0003723">
    <property type="term" value="F:RNA binding"/>
    <property type="evidence" value="ECO:0007669"/>
    <property type="project" value="TreeGrafter"/>
</dbReference>
<comment type="caution">
    <text evidence="13">The sequence shown here is derived from an EMBL/GenBank/DDBJ whole genome shotgun (WGS) entry which is preliminary data.</text>
</comment>
<feature type="region of interest" description="Disordered" evidence="11">
    <location>
        <begin position="370"/>
        <end position="648"/>
    </location>
</feature>
<dbReference type="Gene3D" id="1.10.10.2360">
    <property type="match status" value="1"/>
</dbReference>
<dbReference type="Gene3D" id="3.30.1610.10">
    <property type="entry name" value="Peptidase S59, nucleoporin"/>
    <property type="match status" value="1"/>
</dbReference>
<keyword evidence="14" id="KW-1185">Reference proteome</keyword>
<dbReference type="Gene3D" id="1.25.40.690">
    <property type="match status" value="1"/>
</dbReference>
<dbReference type="EMBL" id="JAKJXP020000031">
    <property type="protein sequence ID" value="KAK7753149.1"/>
    <property type="molecule type" value="Genomic_DNA"/>
</dbReference>
<keyword evidence="4" id="KW-0677">Repeat</keyword>
<dbReference type="Pfam" id="PF12110">
    <property type="entry name" value="Nup96"/>
    <property type="match status" value="1"/>
</dbReference>
<evidence type="ECO:0000313" key="14">
    <source>
        <dbReference type="Proteomes" id="UP001320420"/>
    </source>
</evidence>
<dbReference type="GO" id="GO:0034398">
    <property type="term" value="P:telomere tethering at nuclear periphery"/>
    <property type="evidence" value="ECO:0007669"/>
    <property type="project" value="TreeGrafter"/>
</dbReference>
<dbReference type="GO" id="GO:0006405">
    <property type="term" value="P:RNA export from nucleus"/>
    <property type="evidence" value="ECO:0007669"/>
    <property type="project" value="TreeGrafter"/>
</dbReference>
<dbReference type="InterPro" id="IPR007230">
    <property type="entry name" value="Nup98_auto-Pept-S59_dom"/>
</dbReference>
<feature type="compositionally biased region" description="Low complexity" evidence="11">
    <location>
        <begin position="396"/>
        <end position="411"/>
    </location>
</feature>
<feature type="region of interest" description="Disordered" evidence="11">
    <location>
        <begin position="724"/>
        <end position="752"/>
    </location>
</feature>
<keyword evidence="7" id="KW-0653">Protein transport</keyword>
<feature type="region of interest" description="Disordered" evidence="11">
    <location>
        <begin position="298"/>
        <end position="328"/>
    </location>
</feature>
<evidence type="ECO:0000256" key="8">
    <source>
        <dbReference type="ARBA" id="ARBA00023010"/>
    </source>
</evidence>
<feature type="compositionally biased region" description="Polar residues" evidence="11">
    <location>
        <begin position="836"/>
        <end position="857"/>
    </location>
</feature>
<evidence type="ECO:0000256" key="2">
    <source>
        <dbReference type="ARBA" id="ARBA00008926"/>
    </source>
</evidence>
<feature type="domain" description="Peptidase S59" evidence="12">
    <location>
        <begin position="921"/>
        <end position="1057"/>
    </location>
</feature>
<comment type="similarity">
    <text evidence="2">Belongs to the nucleoporin GLFG family.</text>
</comment>
<dbReference type="GO" id="GO:0000973">
    <property type="term" value="P:post-transcriptional tethering of RNA polymerase II gene DNA at nuclear periphery"/>
    <property type="evidence" value="ECO:0007669"/>
    <property type="project" value="TreeGrafter"/>
</dbReference>
<feature type="compositionally biased region" description="Low complexity" evidence="11">
    <location>
        <begin position="375"/>
        <end position="388"/>
    </location>
</feature>
<name>A0AAN9V275_9PEZI</name>
<accession>A0AAN9V275</accession>